<evidence type="ECO:0000256" key="2">
    <source>
        <dbReference type="PROSITE-ProRule" id="PRU01193"/>
    </source>
</evidence>
<sequence>MQITKIQLFLFLLFLTLIIVDTKKDQHNTERNKKTYGEGEKLIAEVQHHISPGTGKFYLYLIICISLVLIAGLMSGLTIGLLSLNLRELEILKSVGDPNERKYAAKIIPLVRNHHWLLVTLLLCNSAAMEALPIFLDQLVNEILAIVLSTTAILFFGEIFPQALCSRYSLAIGARVAWPVRILTWITAPLSWTIGKLLDFILGHSSPPLYARYQLKELVSMHGTK</sequence>
<keyword evidence="2 3" id="KW-0472">Membrane</keyword>
<name>A0A9Q0RGI1_ANAIG</name>
<dbReference type="AlphaFoldDB" id="A0A9Q0RGI1"/>
<protein>
    <submittedName>
        <fullName evidence="6">Ancient conserved domain protein-related</fullName>
    </submittedName>
</protein>
<evidence type="ECO:0000313" key="7">
    <source>
        <dbReference type="Proteomes" id="UP001149090"/>
    </source>
</evidence>
<keyword evidence="1" id="KW-0677">Repeat</keyword>
<dbReference type="GO" id="GO:0016020">
    <property type="term" value="C:membrane"/>
    <property type="evidence" value="ECO:0007669"/>
    <property type="project" value="UniProtKB-UniRule"/>
</dbReference>
<feature type="domain" description="CNNM transmembrane" evidence="5">
    <location>
        <begin position="53"/>
        <end position="225"/>
    </location>
</feature>
<keyword evidence="2 3" id="KW-1133">Transmembrane helix</keyword>
<keyword evidence="7" id="KW-1185">Reference proteome</keyword>
<dbReference type="GO" id="GO:0030026">
    <property type="term" value="P:intracellular manganese ion homeostasis"/>
    <property type="evidence" value="ECO:0007669"/>
    <property type="project" value="TreeGrafter"/>
</dbReference>
<keyword evidence="2 3" id="KW-0812">Transmembrane</keyword>
<dbReference type="OrthoDB" id="5353557at2759"/>
<evidence type="ECO:0000256" key="1">
    <source>
        <dbReference type="ARBA" id="ARBA00022737"/>
    </source>
</evidence>
<feature type="chain" id="PRO_5040146774" evidence="4">
    <location>
        <begin position="23"/>
        <end position="225"/>
    </location>
</feature>
<evidence type="ECO:0000256" key="4">
    <source>
        <dbReference type="SAM" id="SignalP"/>
    </source>
</evidence>
<organism evidence="6 7">
    <name type="scientific">Anaeramoeba ignava</name>
    <name type="common">Anaerobic marine amoeba</name>
    <dbReference type="NCBI Taxonomy" id="1746090"/>
    <lineage>
        <taxon>Eukaryota</taxon>
        <taxon>Metamonada</taxon>
        <taxon>Anaeramoebidae</taxon>
        <taxon>Anaeramoeba</taxon>
    </lineage>
</organism>
<dbReference type="InterPro" id="IPR002550">
    <property type="entry name" value="CNNM"/>
</dbReference>
<evidence type="ECO:0000313" key="6">
    <source>
        <dbReference type="EMBL" id="KAJ5078763.1"/>
    </source>
</evidence>
<dbReference type="PROSITE" id="PS51846">
    <property type="entry name" value="CNNM"/>
    <property type="match status" value="1"/>
</dbReference>
<dbReference type="InterPro" id="IPR045095">
    <property type="entry name" value="ACDP"/>
</dbReference>
<feature type="transmembrane region" description="Helical" evidence="3">
    <location>
        <begin position="57"/>
        <end position="84"/>
    </location>
</feature>
<gene>
    <name evidence="6" type="ORF">M0811_14716</name>
</gene>
<dbReference type="PANTHER" id="PTHR12064">
    <property type="entry name" value="METAL TRANSPORTER CNNM"/>
    <property type="match status" value="1"/>
</dbReference>
<feature type="transmembrane region" description="Helical" evidence="3">
    <location>
        <begin position="142"/>
        <end position="160"/>
    </location>
</feature>
<dbReference type="EMBL" id="JAPDFW010000045">
    <property type="protein sequence ID" value="KAJ5078763.1"/>
    <property type="molecule type" value="Genomic_DNA"/>
</dbReference>
<accession>A0A9Q0RGI1</accession>
<evidence type="ECO:0000256" key="3">
    <source>
        <dbReference type="SAM" id="Phobius"/>
    </source>
</evidence>
<feature type="transmembrane region" description="Helical" evidence="3">
    <location>
        <begin position="116"/>
        <end position="136"/>
    </location>
</feature>
<dbReference type="OMA" id="QHNTERN"/>
<evidence type="ECO:0000259" key="5">
    <source>
        <dbReference type="PROSITE" id="PS51846"/>
    </source>
</evidence>
<dbReference type="GO" id="GO:0005737">
    <property type="term" value="C:cytoplasm"/>
    <property type="evidence" value="ECO:0007669"/>
    <property type="project" value="TreeGrafter"/>
</dbReference>
<reference evidence="6" key="1">
    <citation type="submission" date="2022-10" db="EMBL/GenBank/DDBJ databases">
        <title>Novel sulphate-reducing endosymbionts in the free-living metamonad Anaeramoeba.</title>
        <authorList>
            <person name="Jerlstrom-Hultqvist J."/>
            <person name="Cepicka I."/>
            <person name="Gallot-Lavallee L."/>
            <person name="Salas-Leiva D."/>
            <person name="Curtis B.A."/>
            <person name="Zahonova K."/>
            <person name="Pipaliya S."/>
            <person name="Dacks J."/>
            <person name="Roger A.J."/>
        </authorList>
    </citation>
    <scope>NUCLEOTIDE SEQUENCE</scope>
    <source>
        <strain evidence="6">BMAN</strain>
    </source>
</reference>
<comment type="caution">
    <text evidence="6">The sequence shown here is derived from an EMBL/GenBank/DDBJ whole genome shotgun (WGS) entry which is preliminary data.</text>
</comment>
<keyword evidence="4" id="KW-0732">Signal</keyword>
<dbReference type="GO" id="GO:0010960">
    <property type="term" value="P:magnesium ion homeostasis"/>
    <property type="evidence" value="ECO:0007669"/>
    <property type="project" value="InterPro"/>
</dbReference>
<dbReference type="Proteomes" id="UP001149090">
    <property type="component" value="Unassembled WGS sequence"/>
</dbReference>
<dbReference type="Pfam" id="PF01595">
    <property type="entry name" value="CNNM"/>
    <property type="match status" value="1"/>
</dbReference>
<dbReference type="PANTHER" id="PTHR12064:SF97">
    <property type="entry name" value="METAL TRANSPORTER CNNM-5"/>
    <property type="match status" value="1"/>
</dbReference>
<proteinExistence type="predicted"/>
<feature type="signal peptide" evidence="4">
    <location>
        <begin position="1"/>
        <end position="22"/>
    </location>
</feature>